<comment type="caution">
    <text evidence="2">The sequence shown here is derived from an EMBL/GenBank/DDBJ whole genome shotgun (WGS) entry which is preliminary data.</text>
</comment>
<dbReference type="EMBL" id="LAZR01039583">
    <property type="protein sequence ID" value="KKL16638.1"/>
    <property type="molecule type" value="Genomic_DNA"/>
</dbReference>
<organism evidence="2">
    <name type="scientific">marine sediment metagenome</name>
    <dbReference type="NCBI Taxonomy" id="412755"/>
    <lineage>
        <taxon>unclassified sequences</taxon>
        <taxon>metagenomes</taxon>
        <taxon>ecological metagenomes</taxon>
    </lineage>
</organism>
<dbReference type="AlphaFoldDB" id="A0A0F9CVM7"/>
<accession>A0A0F9CVM7</accession>
<name>A0A0F9CVM7_9ZZZZ</name>
<evidence type="ECO:0000313" key="1">
    <source>
        <dbReference type="EMBL" id="KKL16638.1"/>
    </source>
</evidence>
<evidence type="ECO:0000313" key="2">
    <source>
        <dbReference type="EMBL" id="KKL45531.1"/>
    </source>
</evidence>
<gene>
    <name evidence="2" type="ORF">LCGC14_2354770</name>
    <name evidence="1" type="ORF">LCGC14_2493550</name>
</gene>
<dbReference type="EMBL" id="LAZR01034352">
    <property type="protein sequence ID" value="KKL45531.1"/>
    <property type="molecule type" value="Genomic_DNA"/>
</dbReference>
<sequence length="97" mass="11113">MEFFSLAEIMTAVVLVLGGQKGFEFVKRKRFANGNGHERRRNSFADSDKEFLRECFENQTKELGKSTETSDLKLAMEFGKIVRSEGEKTRSVVRSSR</sequence>
<protein>
    <submittedName>
        <fullName evidence="2">Uncharacterized protein</fullName>
    </submittedName>
</protein>
<proteinExistence type="predicted"/>
<reference evidence="2" key="1">
    <citation type="journal article" date="2015" name="Nature">
        <title>Complex archaea that bridge the gap between prokaryotes and eukaryotes.</title>
        <authorList>
            <person name="Spang A."/>
            <person name="Saw J.H."/>
            <person name="Jorgensen S.L."/>
            <person name="Zaremba-Niedzwiedzka K."/>
            <person name="Martijn J."/>
            <person name="Lind A.E."/>
            <person name="van Eijk R."/>
            <person name="Schleper C."/>
            <person name="Guy L."/>
            <person name="Ettema T.J."/>
        </authorList>
    </citation>
    <scope>NUCLEOTIDE SEQUENCE</scope>
</reference>